<sequence>MIKRAAKSGCRPLSAAPGALDIAHVFQEYTYKKITACDLCKEILRGHSRQGVRCKLCKMNPKPRLLRRQKSTSEIETKIAVPEPEEETPS</sequence>
<dbReference type="EMBL" id="BPLR01004483">
    <property type="protein sequence ID" value="GIX95236.1"/>
    <property type="molecule type" value="Genomic_DNA"/>
</dbReference>
<dbReference type="Gene3D" id="3.30.60.20">
    <property type="match status" value="1"/>
</dbReference>
<keyword evidence="14" id="KW-1185">Reference proteome</keyword>
<dbReference type="AlphaFoldDB" id="A0AAV4PDP8"/>
<evidence type="ECO:0000313" key="14">
    <source>
        <dbReference type="Proteomes" id="UP001054945"/>
    </source>
</evidence>
<dbReference type="InterPro" id="IPR002219">
    <property type="entry name" value="PKC_DAG/PE"/>
</dbReference>
<evidence type="ECO:0000259" key="12">
    <source>
        <dbReference type="PROSITE" id="PS50081"/>
    </source>
</evidence>
<dbReference type="InterPro" id="IPR046349">
    <property type="entry name" value="C1-like_sf"/>
</dbReference>
<evidence type="ECO:0000256" key="10">
    <source>
        <dbReference type="ARBA" id="ARBA00023136"/>
    </source>
</evidence>
<evidence type="ECO:0000256" key="5">
    <source>
        <dbReference type="ARBA" id="ARBA00022490"/>
    </source>
</evidence>
<proteinExistence type="predicted"/>
<name>A0AAV4PDP8_CAEEX</name>
<dbReference type="Pfam" id="PF00130">
    <property type="entry name" value="C1_1"/>
    <property type="match status" value="1"/>
</dbReference>
<evidence type="ECO:0000256" key="11">
    <source>
        <dbReference type="SAM" id="MobiDB-lite"/>
    </source>
</evidence>
<dbReference type="PANTHER" id="PTHR15135:SF7">
    <property type="entry name" value="STAC-LIKE, ISOFORM J"/>
    <property type="match status" value="1"/>
</dbReference>
<keyword evidence="3" id="KW-0728">SH3 domain</keyword>
<keyword evidence="6" id="KW-0479">Metal-binding</keyword>
<evidence type="ECO:0000256" key="2">
    <source>
        <dbReference type="ARBA" id="ARBA00004496"/>
    </source>
</evidence>
<dbReference type="GO" id="GO:0005737">
    <property type="term" value="C:cytoplasm"/>
    <property type="evidence" value="ECO:0007669"/>
    <property type="project" value="UniProtKB-SubCell"/>
</dbReference>
<comment type="caution">
    <text evidence="13">The sequence shown here is derived from an EMBL/GenBank/DDBJ whole genome shotgun (WGS) entry which is preliminary data.</text>
</comment>
<keyword evidence="7" id="KW-0677">Repeat</keyword>
<feature type="domain" description="Phorbol-ester/DAG-type" evidence="12">
    <location>
        <begin position="23"/>
        <end position="73"/>
    </location>
</feature>
<organism evidence="13 14">
    <name type="scientific">Caerostris extrusa</name>
    <name type="common">Bark spider</name>
    <name type="synonym">Caerostris bankana</name>
    <dbReference type="NCBI Taxonomy" id="172846"/>
    <lineage>
        <taxon>Eukaryota</taxon>
        <taxon>Metazoa</taxon>
        <taxon>Ecdysozoa</taxon>
        <taxon>Arthropoda</taxon>
        <taxon>Chelicerata</taxon>
        <taxon>Arachnida</taxon>
        <taxon>Araneae</taxon>
        <taxon>Araneomorphae</taxon>
        <taxon>Entelegynae</taxon>
        <taxon>Araneoidea</taxon>
        <taxon>Araneidae</taxon>
        <taxon>Caerostris</taxon>
    </lineage>
</organism>
<keyword evidence="9" id="KW-0862">Zinc</keyword>
<protein>
    <recommendedName>
        <fullName evidence="12">Phorbol-ester/DAG-type domain-containing protein</fullName>
    </recommendedName>
</protein>
<evidence type="ECO:0000256" key="1">
    <source>
        <dbReference type="ARBA" id="ARBA00004278"/>
    </source>
</evidence>
<evidence type="ECO:0000313" key="13">
    <source>
        <dbReference type="EMBL" id="GIX95236.1"/>
    </source>
</evidence>
<evidence type="ECO:0000256" key="7">
    <source>
        <dbReference type="ARBA" id="ARBA00022737"/>
    </source>
</evidence>
<dbReference type="PANTHER" id="PTHR15135">
    <property type="entry name" value="STAC"/>
    <property type="match status" value="1"/>
</dbReference>
<dbReference type="GO" id="GO:0003009">
    <property type="term" value="P:skeletal muscle contraction"/>
    <property type="evidence" value="ECO:0007669"/>
    <property type="project" value="TreeGrafter"/>
</dbReference>
<dbReference type="GO" id="GO:0042383">
    <property type="term" value="C:sarcolemma"/>
    <property type="evidence" value="ECO:0007669"/>
    <property type="project" value="UniProtKB-SubCell"/>
</dbReference>
<feature type="region of interest" description="Disordered" evidence="11">
    <location>
        <begin position="69"/>
        <end position="90"/>
    </location>
</feature>
<dbReference type="PROSITE" id="PS50081">
    <property type="entry name" value="ZF_DAG_PE_2"/>
    <property type="match status" value="1"/>
</dbReference>
<evidence type="ECO:0000256" key="6">
    <source>
        <dbReference type="ARBA" id="ARBA00022723"/>
    </source>
</evidence>
<keyword evidence="8" id="KW-0863">Zinc-finger</keyword>
<keyword evidence="5" id="KW-0963">Cytoplasm</keyword>
<dbReference type="SUPFAM" id="SSF57889">
    <property type="entry name" value="Cysteine-rich domain"/>
    <property type="match status" value="1"/>
</dbReference>
<dbReference type="Proteomes" id="UP001054945">
    <property type="component" value="Unassembled WGS sequence"/>
</dbReference>
<keyword evidence="10" id="KW-0472">Membrane</keyword>
<dbReference type="InterPro" id="IPR039688">
    <property type="entry name" value="STAC1/2/3"/>
</dbReference>
<dbReference type="FunFam" id="3.30.60.20:FF:000022">
    <property type="entry name" value="SH3 and cysteine-rich domain-containing protein 3 isoform 2"/>
    <property type="match status" value="1"/>
</dbReference>
<accession>A0AAV4PDP8</accession>
<reference evidence="13 14" key="1">
    <citation type="submission" date="2021-06" db="EMBL/GenBank/DDBJ databases">
        <title>Caerostris extrusa draft genome.</title>
        <authorList>
            <person name="Kono N."/>
            <person name="Arakawa K."/>
        </authorList>
    </citation>
    <scope>NUCLEOTIDE SEQUENCE [LARGE SCALE GENOMIC DNA]</scope>
</reference>
<evidence type="ECO:0000256" key="4">
    <source>
        <dbReference type="ARBA" id="ARBA00022475"/>
    </source>
</evidence>
<comment type="subcellular location">
    <subcellularLocation>
        <location evidence="1">Cell membrane</location>
        <location evidence="1">Sarcolemma</location>
        <topology evidence="1">Peripheral membrane protein</topology>
        <orientation evidence="1">Cytoplasmic side</orientation>
    </subcellularLocation>
    <subcellularLocation>
        <location evidence="2">Cytoplasm</location>
    </subcellularLocation>
</comment>
<gene>
    <name evidence="13" type="primary">AVEN_115995_1</name>
    <name evidence="13" type="ORF">CEXT_731411</name>
</gene>
<dbReference type="GO" id="GO:0008270">
    <property type="term" value="F:zinc ion binding"/>
    <property type="evidence" value="ECO:0007669"/>
    <property type="project" value="UniProtKB-KW"/>
</dbReference>
<dbReference type="GO" id="GO:1903078">
    <property type="term" value="P:positive regulation of protein localization to plasma membrane"/>
    <property type="evidence" value="ECO:0007669"/>
    <property type="project" value="TreeGrafter"/>
</dbReference>
<dbReference type="CDD" id="cd20817">
    <property type="entry name" value="C1_Stac"/>
    <property type="match status" value="1"/>
</dbReference>
<evidence type="ECO:0000256" key="3">
    <source>
        <dbReference type="ARBA" id="ARBA00022443"/>
    </source>
</evidence>
<evidence type="ECO:0000256" key="8">
    <source>
        <dbReference type="ARBA" id="ARBA00022771"/>
    </source>
</evidence>
<keyword evidence="4" id="KW-1003">Cell membrane</keyword>
<evidence type="ECO:0000256" key="9">
    <source>
        <dbReference type="ARBA" id="ARBA00022833"/>
    </source>
</evidence>